<keyword evidence="2" id="KW-0964">Secreted</keyword>
<feature type="region of interest" description="Disordered" evidence="3">
    <location>
        <begin position="212"/>
        <end position="240"/>
    </location>
</feature>
<evidence type="ECO:0000256" key="2">
    <source>
        <dbReference type="ARBA" id="ARBA00022525"/>
    </source>
</evidence>
<dbReference type="KEGG" id="npi:G7071_12750"/>
<feature type="compositionally biased region" description="Basic and acidic residues" evidence="3">
    <location>
        <begin position="212"/>
        <end position="224"/>
    </location>
</feature>
<dbReference type="InterPro" id="IPR001343">
    <property type="entry name" value="Hemolysn_Ca-bd"/>
</dbReference>
<dbReference type="InterPro" id="IPR011049">
    <property type="entry name" value="Serralysin-like_metalloprot_C"/>
</dbReference>
<dbReference type="PROSITE" id="PS00330">
    <property type="entry name" value="HEMOLYSIN_CALCIUM"/>
    <property type="match status" value="1"/>
</dbReference>
<dbReference type="InterPro" id="IPR050557">
    <property type="entry name" value="RTX_toxin/Mannuronan_C5-epim"/>
</dbReference>
<dbReference type="GO" id="GO:0005509">
    <property type="term" value="F:calcium ion binding"/>
    <property type="evidence" value="ECO:0007669"/>
    <property type="project" value="InterPro"/>
</dbReference>
<dbReference type="PANTHER" id="PTHR38340">
    <property type="entry name" value="S-LAYER PROTEIN"/>
    <property type="match status" value="1"/>
</dbReference>
<gene>
    <name evidence="4" type="ORF">G7071_12750</name>
</gene>
<evidence type="ECO:0000256" key="3">
    <source>
        <dbReference type="SAM" id="MobiDB-lite"/>
    </source>
</evidence>
<keyword evidence="5" id="KW-1185">Reference proteome</keyword>
<sequence length="314" mass="31774">MIVSGTSPVVTAGAGNDLVCVTQTTGAAAASEYFDVYVDAGTGDDIVDTTATSGRTKALLGSGVDRYPGGAGVDIVDGDGIDDEVLSGGGDDHLVLRIAGVSKTTVGWYDGGAGVDIVTVQSATAALDVALDGRILVDGVQAAGLNGFHNAYVAASRVVLRGTGDDDRLSVTGCDLRIHGGAGDDTLLRVGGAGFVALPQCEDKLRSFGGPGDDKIYGNTDSDRLSGNAGNDVLTGDGDPDVLLGGPGHDRLRGSLGADVLEGHGGDDILEGEDGNDTILGGRGGDTAFGGEDKDLCIAEVERDCEKRKWRPHD</sequence>
<dbReference type="GO" id="GO:0005576">
    <property type="term" value="C:extracellular region"/>
    <property type="evidence" value="ECO:0007669"/>
    <property type="project" value="UniProtKB-SubCell"/>
</dbReference>
<accession>A0A6G7YHC0</accession>
<proteinExistence type="predicted"/>
<name>A0A6G7YHC0_9ACTN</name>
<dbReference type="InterPro" id="IPR018511">
    <property type="entry name" value="Hemolysin-typ_Ca-bd_CS"/>
</dbReference>
<dbReference type="EMBL" id="CP049866">
    <property type="protein sequence ID" value="QIK76170.1"/>
    <property type="molecule type" value="Genomic_DNA"/>
</dbReference>
<evidence type="ECO:0000256" key="1">
    <source>
        <dbReference type="ARBA" id="ARBA00004613"/>
    </source>
</evidence>
<dbReference type="RefSeq" id="WP_166319350.1">
    <property type="nucleotide sequence ID" value="NZ_CP049866.1"/>
</dbReference>
<dbReference type="PANTHER" id="PTHR38340:SF1">
    <property type="entry name" value="S-LAYER PROTEIN"/>
    <property type="match status" value="1"/>
</dbReference>
<reference evidence="4 5" key="1">
    <citation type="submission" date="2020-03" db="EMBL/GenBank/DDBJ databases">
        <title>Nocardioides sp. nov., isolated from fish.</title>
        <authorList>
            <person name="Hyun D.-W."/>
            <person name="Bae J.-W."/>
        </authorList>
    </citation>
    <scope>NUCLEOTIDE SEQUENCE [LARGE SCALE GENOMIC DNA]</scope>
    <source>
        <strain evidence="4 5">HDW12A</strain>
    </source>
</reference>
<dbReference type="Proteomes" id="UP000502035">
    <property type="component" value="Chromosome"/>
</dbReference>
<evidence type="ECO:0000313" key="4">
    <source>
        <dbReference type="EMBL" id="QIK76170.1"/>
    </source>
</evidence>
<dbReference type="Pfam" id="PF00353">
    <property type="entry name" value="HemolysinCabind"/>
    <property type="match status" value="2"/>
</dbReference>
<organism evidence="4 5">
    <name type="scientific">Nocardioides piscis</name>
    <dbReference type="NCBI Taxonomy" id="2714938"/>
    <lineage>
        <taxon>Bacteria</taxon>
        <taxon>Bacillati</taxon>
        <taxon>Actinomycetota</taxon>
        <taxon>Actinomycetes</taxon>
        <taxon>Propionibacteriales</taxon>
        <taxon>Nocardioidaceae</taxon>
        <taxon>Nocardioides</taxon>
    </lineage>
</organism>
<protein>
    <submittedName>
        <fullName evidence="4">Calcium-binding protein</fullName>
    </submittedName>
</protein>
<dbReference type="AlphaFoldDB" id="A0A6G7YHC0"/>
<comment type="subcellular location">
    <subcellularLocation>
        <location evidence="1">Secreted</location>
    </subcellularLocation>
</comment>
<dbReference type="Gene3D" id="2.150.10.10">
    <property type="entry name" value="Serralysin-like metalloprotease, C-terminal"/>
    <property type="match status" value="2"/>
</dbReference>
<dbReference type="SUPFAM" id="SSF51120">
    <property type="entry name" value="beta-Roll"/>
    <property type="match status" value="2"/>
</dbReference>
<dbReference type="PRINTS" id="PR00313">
    <property type="entry name" value="CABNDNGRPT"/>
</dbReference>
<evidence type="ECO:0000313" key="5">
    <source>
        <dbReference type="Proteomes" id="UP000502035"/>
    </source>
</evidence>